<evidence type="ECO:0000256" key="5">
    <source>
        <dbReference type="ARBA" id="ARBA00013376"/>
    </source>
</evidence>
<feature type="domain" description="Homoserine dehydrogenase catalytic" evidence="12">
    <location>
        <begin position="144"/>
        <end position="315"/>
    </location>
</feature>
<dbReference type="SUPFAM" id="SSF51735">
    <property type="entry name" value="NAD(P)-binding Rossmann-fold domains"/>
    <property type="match status" value="1"/>
</dbReference>
<dbReference type="GO" id="GO:0050661">
    <property type="term" value="F:NADP binding"/>
    <property type="evidence" value="ECO:0007669"/>
    <property type="project" value="InterPro"/>
</dbReference>
<dbReference type="Pfam" id="PF03447">
    <property type="entry name" value="NAD_binding_3"/>
    <property type="match status" value="1"/>
</dbReference>
<evidence type="ECO:0000259" key="13">
    <source>
        <dbReference type="Pfam" id="PF03447"/>
    </source>
</evidence>
<feature type="binding site" evidence="11">
    <location>
        <position position="113"/>
    </location>
    <ligand>
        <name>NADPH</name>
        <dbReference type="ChEBI" id="CHEBI:57783"/>
    </ligand>
</feature>
<accession>A0A7J3M4Q2</accession>
<comment type="pathway">
    <text evidence="2">Amino-acid biosynthesis; L-methionine biosynthesis via de novo pathway; L-homoserine from L-aspartate: step 3/3.</text>
</comment>
<dbReference type="Gene3D" id="3.30.360.10">
    <property type="entry name" value="Dihydrodipicolinate Reductase, domain 2"/>
    <property type="match status" value="1"/>
</dbReference>
<evidence type="ECO:0000256" key="1">
    <source>
        <dbReference type="ARBA" id="ARBA00005056"/>
    </source>
</evidence>
<dbReference type="PROSITE" id="PS01042">
    <property type="entry name" value="HOMOSER_DHGENASE"/>
    <property type="match status" value="1"/>
</dbReference>
<dbReference type="NCBIfam" id="NF004912">
    <property type="entry name" value="PRK06270.1"/>
    <property type="match status" value="1"/>
</dbReference>
<dbReference type="NCBIfam" id="NF004976">
    <property type="entry name" value="PRK06349.1"/>
    <property type="match status" value="1"/>
</dbReference>
<dbReference type="InterPro" id="IPR001342">
    <property type="entry name" value="HDH_cat"/>
</dbReference>
<dbReference type="PIRSF" id="PIRSF036497">
    <property type="entry name" value="HDH_short"/>
    <property type="match status" value="1"/>
</dbReference>
<dbReference type="UniPathway" id="UPA00050">
    <property type="reaction ID" value="UER00063"/>
</dbReference>
<dbReference type="Gene3D" id="3.40.50.720">
    <property type="entry name" value="NAD(P)-binding Rossmann-like Domain"/>
    <property type="match status" value="1"/>
</dbReference>
<comment type="pathway">
    <text evidence="1">Amino-acid biosynthesis; L-threonine biosynthesis; L-threonine from L-aspartate: step 3/5.</text>
</comment>
<evidence type="ECO:0000256" key="8">
    <source>
        <dbReference type="ARBA" id="ARBA00023002"/>
    </source>
</evidence>
<dbReference type="FunFam" id="3.30.360.10:FF:000005">
    <property type="entry name" value="Homoserine dehydrogenase"/>
    <property type="match status" value="1"/>
</dbReference>
<evidence type="ECO:0000313" key="14">
    <source>
        <dbReference type="EMBL" id="HGT83708.1"/>
    </source>
</evidence>
<protein>
    <recommendedName>
        <fullName evidence="5">Homoserine dehydrogenase</fullName>
        <ecNumber evidence="4">1.1.1.3</ecNumber>
    </recommendedName>
</protein>
<dbReference type="InterPro" id="IPR005106">
    <property type="entry name" value="Asp/hSer_DH_NAD-bd"/>
</dbReference>
<evidence type="ECO:0000256" key="9">
    <source>
        <dbReference type="ARBA" id="ARBA00023167"/>
    </source>
</evidence>
<keyword evidence="11" id="KW-0521">NADP</keyword>
<evidence type="ECO:0000256" key="11">
    <source>
        <dbReference type="PIRSR" id="PIRSR036497-2"/>
    </source>
</evidence>
<dbReference type="InterPro" id="IPR036291">
    <property type="entry name" value="NAD(P)-bd_dom_sf"/>
</dbReference>
<dbReference type="AlphaFoldDB" id="A0A7J3M4Q2"/>
<name>A0A7J3M4Q2_ARCFL</name>
<dbReference type="GO" id="GO:0004412">
    <property type="term" value="F:homoserine dehydrogenase activity"/>
    <property type="evidence" value="ECO:0007669"/>
    <property type="project" value="UniProtKB-EC"/>
</dbReference>
<organism evidence="14">
    <name type="scientific">Archaeoglobus fulgidus</name>
    <dbReference type="NCBI Taxonomy" id="2234"/>
    <lineage>
        <taxon>Archaea</taxon>
        <taxon>Methanobacteriati</taxon>
        <taxon>Methanobacteriota</taxon>
        <taxon>Archaeoglobi</taxon>
        <taxon>Archaeoglobales</taxon>
        <taxon>Archaeoglobaceae</taxon>
        <taxon>Archaeoglobus</taxon>
    </lineage>
</organism>
<evidence type="ECO:0000256" key="2">
    <source>
        <dbReference type="ARBA" id="ARBA00005062"/>
    </source>
</evidence>
<evidence type="ECO:0000256" key="10">
    <source>
        <dbReference type="PIRSR" id="PIRSR036497-1"/>
    </source>
</evidence>
<evidence type="ECO:0000256" key="6">
    <source>
        <dbReference type="ARBA" id="ARBA00022605"/>
    </source>
</evidence>
<dbReference type="EMBL" id="DSYZ01000154">
    <property type="protein sequence ID" value="HGT83708.1"/>
    <property type="molecule type" value="Genomic_DNA"/>
</dbReference>
<reference evidence="14" key="1">
    <citation type="journal article" date="2020" name="mSystems">
        <title>Genome- and Community-Level Interaction Insights into Carbon Utilization and Element Cycling Functions of Hydrothermarchaeota in Hydrothermal Sediment.</title>
        <authorList>
            <person name="Zhou Z."/>
            <person name="Liu Y."/>
            <person name="Xu W."/>
            <person name="Pan J."/>
            <person name="Luo Z.H."/>
            <person name="Li M."/>
        </authorList>
    </citation>
    <scope>NUCLEOTIDE SEQUENCE [LARGE SCALE GENOMIC DNA]</scope>
    <source>
        <strain evidence="14">SpSt-587</strain>
    </source>
</reference>
<evidence type="ECO:0000256" key="7">
    <source>
        <dbReference type="ARBA" id="ARBA00022697"/>
    </source>
</evidence>
<dbReference type="GO" id="GO:0009086">
    <property type="term" value="P:methionine biosynthetic process"/>
    <property type="evidence" value="ECO:0007669"/>
    <property type="project" value="UniProtKB-KW"/>
</dbReference>
<keyword evidence="8 14" id="KW-0560">Oxidoreductase</keyword>
<feature type="active site" description="Proton donor" evidence="10">
    <location>
        <position position="212"/>
    </location>
</feature>
<evidence type="ECO:0000256" key="3">
    <source>
        <dbReference type="ARBA" id="ARBA00006753"/>
    </source>
</evidence>
<comment type="caution">
    <text evidence="14">The sequence shown here is derived from an EMBL/GenBank/DDBJ whole genome shotgun (WGS) entry which is preliminary data.</text>
</comment>
<dbReference type="SUPFAM" id="SSF55347">
    <property type="entry name" value="Glyceraldehyde-3-phosphate dehydrogenase-like, C-terminal domain"/>
    <property type="match status" value="1"/>
</dbReference>
<feature type="binding site" evidence="11">
    <location>
        <position position="197"/>
    </location>
    <ligand>
        <name>L-homoserine</name>
        <dbReference type="ChEBI" id="CHEBI:57476"/>
    </ligand>
</feature>
<evidence type="ECO:0000259" key="12">
    <source>
        <dbReference type="Pfam" id="PF00742"/>
    </source>
</evidence>
<dbReference type="EC" id="1.1.1.3" evidence="4"/>
<proteinExistence type="inferred from homology"/>
<keyword evidence="6" id="KW-0028">Amino-acid biosynthesis</keyword>
<dbReference type="InterPro" id="IPR019811">
    <property type="entry name" value="HDH_CS"/>
</dbReference>
<feature type="domain" description="Aspartate/homoserine dehydrogenase NAD-binding" evidence="13">
    <location>
        <begin position="8"/>
        <end position="136"/>
    </location>
</feature>
<dbReference type="PANTHER" id="PTHR43331">
    <property type="entry name" value="HOMOSERINE DEHYDROGENASE"/>
    <property type="match status" value="1"/>
</dbReference>
<comment type="similarity">
    <text evidence="3">Belongs to the homoserine dehydrogenase family.</text>
</comment>
<dbReference type="UniPathway" id="UPA00051">
    <property type="reaction ID" value="UER00465"/>
</dbReference>
<dbReference type="GO" id="GO:0009088">
    <property type="term" value="P:threonine biosynthetic process"/>
    <property type="evidence" value="ECO:0007669"/>
    <property type="project" value="UniProtKB-UniPathway"/>
</dbReference>
<feature type="binding site" evidence="11">
    <location>
        <begin position="8"/>
        <end position="13"/>
    </location>
    <ligand>
        <name>NADP(+)</name>
        <dbReference type="ChEBI" id="CHEBI:58349"/>
    </ligand>
</feature>
<evidence type="ECO:0000256" key="4">
    <source>
        <dbReference type="ARBA" id="ARBA00013213"/>
    </source>
</evidence>
<sequence>MIKIAIIGFGTVGQGVAELLARKREEIEKRIGKFKVVAIADLTGSISGDFKLEDAIESRKQGKLPEQRSAMEVAEQEDYDVMIEVTTTRLDESGIVYMKTALNKGASVITSNKSIAIALPELLKMAEKKNAKLLYEATVGGAMPVIKLLNSYLALCEIQRINGILNGTCNYILTRMEEEGLPYSQVLKEAQEMGIAESNPTADVEGIDAGIKLVILANTIGIPAKFEDVEREGITKITPHAFKVAMQKGFTIRLIAEASRRKLRVSPRLVKINSPLAIKGTLNALLINTDTAGEIFVAGRGAGKFETASAILSDLYELFRSSGSR</sequence>
<keyword evidence="9" id="KW-0486">Methionine biosynthesis</keyword>
<dbReference type="Pfam" id="PF00742">
    <property type="entry name" value="Homoserine_dh"/>
    <property type="match status" value="1"/>
</dbReference>
<gene>
    <name evidence="14" type="ORF">ENT52_08310</name>
</gene>
<dbReference type="InterPro" id="IPR022697">
    <property type="entry name" value="HDH_short"/>
</dbReference>
<dbReference type="PANTHER" id="PTHR43331:SF1">
    <property type="entry name" value="HOMOSERINE DEHYDROGENASE"/>
    <property type="match status" value="1"/>
</dbReference>
<keyword evidence="7" id="KW-0791">Threonine biosynthesis</keyword>